<keyword evidence="3" id="KW-0274">FAD</keyword>
<evidence type="ECO:0000313" key="7">
    <source>
        <dbReference type="EMBL" id="VAX00905.1"/>
    </source>
</evidence>
<dbReference type="Gene3D" id="3.50.50.60">
    <property type="entry name" value="FAD/NAD(P)-binding domain"/>
    <property type="match status" value="2"/>
</dbReference>
<dbReference type="InterPro" id="IPR007867">
    <property type="entry name" value="GMC_OxRtase_C"/>
</dbReference>
<evidence type="ECO:0000256" key="4">
    <source>
        <dbReference type="ARBA" id="ARBA00023002"/>
    </source>
</evidence>
<keyword evidence="4" id="KW-0560">Oxidoreductase</keyword>
<dbReference type="PANTHER" id="PTHR46056:SF12">
    <property type="entry name" value="LONG-CHAIN-ALCOHOL OXIDASE"/>
    <property type="match status" value="1"/>
</dbReference>
<dbReference type="AlphaFoldDB" id="A0A3B1B3Q6"/>
<comment type="similarity">
    <text evidence="1">Belongs to the GMC oxidoreductase family.</text>
</comment>
<gene>
    <name evidence="7" type="ORF">MNBD_GAMMA22-950</name>
</gene>
<evidence type="ECO:0000256" key="1">
    <source>
        <dbReference type="ARBA" id="ARBA00010790"/>
    </source>
</evidence>
<dbReference type="InterPro" id="IPR036188">
    <property type="entry name" value="FAD/NAD-bd_sf"/>
</dbReference>
<reference evidence="7" key="1">
    <citation type="submission" date="2018-06" db="EMBL/GenBank/DDBJ databases">
        <authorList>
            <person name="Zhirakovskaya E."/>
        </authorList>
    </citation>
    <scope>NUCLEOTIDE SEQUENCE</scope>
</reference>
<evidence type="ECO:0000256" key="2">
    <source>
        <dbReference type="ARBA" id="ARBA00022630"/>
    </source>
</evidence>
<dbReference type="GO" id="GO:0050660">
    <property type="term" value="F:flavin adenine dinucleotide binding"/>
    <property type="evidence" value="ECO:0007669"/>
    <property type="project" value="InterPro"/>
</dbReference>
<dbReference type="EMBL" id="UOFS01000046">
    <property type="protein sequence ID" value="VAX00905.1"/>
    <property type="molecule type" value="Genomic_DNA"/>
</dbReference>
<dbReference type="PANTHER" id="PTHR46056">
    <property type="entry name" value="LONG-CHAIN-ALCOHOL OXIDASE"/>
    <property type="match status" value="1"/>
</dbReference>
<evidence type="ECO:0000259" key="6">
    <source>
        <dbReference type="Pfam" id="PF05199"/>
    </source>
</evidence>
<protein>
    <submittedName>
        <fullName evidence="7">Glucose-methanol-choline (GMC) oxidoreductase:NAD binding site</fullName>
    </submittedName>
</protein>
<accession>A0A3B1B3Q6</accession>
<dbReference type="SUPFAM" id="SSF54373">
    <property type="entry name" value="FAD-linked reductases, C-terminal domain"/>
    <property type="match status" value="1"/>
</dbReference>
<sequence length="569" mass="62918">MTKHYDICVIGSGAGGGPVALTLSQAGYSVVVLEKGPWFTESDFFKDELACCRRKVYSPKLKDEQHVIEDYNGKDKNGNYKWLAQATSESGWDFWNGNCVGGASNFMSGFFYRLKPEDFKLKSSFGVIDGANVADWPISYSDLEPYYAKVEQLVGVSGVVQQHAFLEPRSTAKFAYPATQEHPISALFDKTCRKINLTPLTTARAVLPYADNNRRGCEYSGFCGSYGCSTGAKGSSRAALLNNAIATKNCEIKAHAKVYKLISNKNGKVTSAEYFDKQGKKQTVSATIFVVACHAIETSRLLLNSIGTLHPNGLANNNNQVGKNLLFSAGGSGTGEFIYKDFSKTQANNLKIRGPFINRGLQDWYYFNDPKFPKRVKGGTIDFLLRHPNAVSRANALKWDDNDNLLWGNALKDKLKSEFTEKQDFRFEVFCDWLPTDDCFVSLDPQVKDKWGSAVARVRIGYHDHDLKIAEFLSKKAVNVMSAMGAKNIRYNVSGTPPANLVAGGCRFGSDPKNSVLNSDCRAHDVENLYVTDGSFMPTGGSVPFTWTIYANAFRVADKILAFMKKQNS</sequence>
<dbReference type="Pfam" id="PF05199">
    <property type="entry name" value="GMC_oxred_C"/>
    <property type="match status" value="1"/>
</dbReference>
<dbReference type="GO" id="GO:0016614">
    <property type="term" value="F:oxidoreductase activity, acting on CH-OH group of donors"/>
    <property type="evidence" value="ECO:0007669"/>
    <property type="project" value="InterPro"/>
</dbReference>
<dbReference type="InterPro" id="IPR000172">
    <property type="entry name" value="GMC_OxRdtase_N"/>
</dbReference>
<evidence type="ECO:0000259" key="5">
    <source>
        <dbReference type="Pfam" id="PF00732"/>
    </source>
</evidence>
<dbReference type="SUPFAM" id="SSF51905">
    <property type="entry name" value="FAD/NAD(P)-binding domain"/>
    <property type="match status" value="1"/>
</dbReference>
<organism evidence="7">
    <name type="scientific">hydrothermal vent metagenome</name>
    <dbReference type="NCBI Taxonomy" id="652676"/>
    <lineage>
        <taxon>unclassified sequences</taxon>
        <taxon>metagenomes</taxon>
        <taxon>ecological metagenomes</taxon>
    </lineage>
</organism>
<dbReference type="Pfam" id="PF00732">
    <property type="entry name" value="GMC_oxred_N"/>
    <property type="match status" value="1"/>
</dbReference>
<keyword evidence="2" id="KW-0285">Flavoprotein</keyword>
<evidence type="ECO:0000256" key="3">
    <source>
        <dbReference type="ARBA" id="ARBA00022827"/>
    </source>
</evidence>
<feature type="domain" description="Glucose-methanol-choline oxidoreductase C-terminal" evidence="6">
    <location>
        <begin position="435"/>
        <end position="553"/>
    </location>
</feature>
<name>A0A3B1B3Q6_9ZZZZ</name>
<proteinExistence type="inferred from homology"/>
<feature type="domain" description="Glucose-methanol-choline oxidoreductase N-terminal" evidence="5">
    <location>
        <begin position="96"/>
        <end position="325"/>
    </location>
</feature>